<proteinExistence type="predicted"/>
<accession>A0ACC1PQ07</accession>
<sequence>MEYTTQRYDNAAAGPLLSRGVDEEETLQPSDSVTLVDYSNAQFRAHDFADKQRLAGWFPEINNNDETSWHIRFSKRNKALLLQIALITTVFITNIALIVYASLKYPSRQGVGLIYVGDCETVQASNRYLHLLINLLSTGMLSASNFCIQLQASPTRTEVDHVHEHNSWVDIGVPSIRNLSCAATFVAVASGNQNVDAANTSPASEPSACTVSASDDNDAKAGFSNYGSVVDIWAPGTNIKSTSYEGGSAKMMYATDESLDQTTASGTSAASPIVAGLGAYLLAFEGGRNPIALCKRIKEIATHGILKNVPSGTTNALAFNGNPSG</sequence>
<dbReference type="EMBL" id="JAPDGR010000021">
    <property type="protein sequence ID" value="KAJ2998646.1"/>
    <property type="molecule type" value="Genomic_DNA"/>
</dbReference>
<evidence type="ECO:0000313" key="1">
    <source>
        <dbReference type="EMBL" id="KAJ2998646.1"/>
    </source>
</evidence>
<gene>
    <name evidence="1" type="ORF">NUW58_g255</name>
</gene>
<protein>
    <submittedName>
        <fullName evidence="1">Uncharacterized protein</fullName>
    </submittedName>
</protein>
<reference evidence="1" key="1">
    <citation type="submission" date="2022-10" db="EMBL/GenBank/DDBJ databases">
        <title>Genome Sequence of Xylaria curta.</title>
        <authorList>
            <person name="Buettner E."/>
        </authorList>
    </citation>
    <scope>NUCLEOTIDE SEQUENCE</scope>
    <source>
        <strain evidence="1">Babe10</strain>
    </source>
</reference>
<organism evidence="1 2">
    <name type="scientific">Xylaria curta</name>
    <dbReference type="NCBI Taxonomy" id="42375"/>
    <lineage>
        <taxon>Eukaryota</taxon>
        <taxon>Fungi</taxon>
        <taxon>Dikarya</taxon>
        <taxon>Ascomycota</taxon>
        <taxon>Pezizomycotina</taxon>
        <taxon>Sordariomycetes</taxon>
        <taxon>Xylariomycetidae</taxon>
        <taxon>Xylariales</taxon>
        <taxon>Xylariaceae</taxon>
        <taxon>Xylaria</taxon>
    </lineage>
</organism>
<evidence type="ECO:0000313" key="2">
    <source>
        <dbReference type="Proteomes" id="UP001143856"/>
    </source>
</evidence>
<name>A0ACC1PQ07_9PEZI</name>
<dbReference type="Proteomes" id="UP001143856">
    <property type="component" value="Unassembled WGS sequence"/>
</dbReference>
<comment type="caution">
    <text evidence="1">The sequence shown here is derived from an EMBL/GenBank/DDBJ whole genome shotgun (WGS) entry which is preliminary data.</text>
</comment>
<keyword evidence="2" id="KW-1185">Reference proteome</keyword>